<dbReference type="AlphaFoldDB" id="A0A383DEN8"/>
<name>A0A383DEN8_9ZZZZ</name>
<protein>
    <submittedName>
        <fullName evidence="2">Uncharacterized protein</fullName>
    </submittedName>
</protein>
<feature type="non-terminal residue" evidence="2">
    <location>
        <position position="31"/>
    </location>
</feature>
<gene>
    <name evidence="2" type="ORF">METZ01_LOCUS495811</name>
</gene>
<proteinExistence type="predicted"/>
<reference evidence="2" key="1">
    <citation type="submission" date="2018-05" db="EMBL/GenBank/DDBJ databases">
        <authorList>
            <person name="Lanie J.A."/>
            <person name="Ng W.-L."/>
            <person name="Kazmierczak K.M."/>
            <person name="Andrzejewski T.M."/>
            <person name="Davidsen T.M."/>
            <person name="Wayne K.J."/>
            <person name="Tettelin H."/>
            <person name="Glass J.I."/>
            <person name="Rusch D."/>
            <person name="Podicherti R."/>
            <person name="Tsui H.-C.T."/>
            <person name="Winkler M.E."/>
        </authorList>
    </citation>
    <scope>NUCLEOTIDE SEQUENCE</scope>
</reference>
<keyword evidence="1" id="KW-0812">Transmembrane</keyword>
<keyword evidence="1" id="KW-0472">Membrane</keyword>
<keyword evidence="1" id="KW-1133">Transmembrane helix</keyword>
<feature type="transmembrane region" description="Helical" evidence="1">
    <location>
        <begin position="13"/>
        <end position="30"/>
    </location>
</feature>
<dbReference type="EMBL" id="UINC01216710">
    <property type="protein sequence ID" value="SVE42957.1"/>
    <property type="molecule type" value="Genomic_DNA"/>
</dbReference>
<accession>A0A383DEN8</accession>
<sequence length="31" mass="3116">MIAGALASSTDNLNVNVGITIILVSGVLFLV</sequence>
<evidence type="ECO:0000256" key="1">
    <source>
        <dbReference type="SAM" id="Phobius"/>
    </source>
</evidence>
<organism evidence="2">
    <name type="scientific">marine metagenome</name>
    <dbReference type="NCBI Taxonomy" id="408172"/>
    <lineage>
        <taxon>unclassified sequences</taxon>
        <taxon>metagenomes</taxon>
        <taxon>ecological metagenomes</taxon>
    </lineage>
</organism>
<evidence type="ECO:0000313" key="2">
    <source>
        <dbReference type="EMBL" id="SVE42957.1"/>
    </source>
</evidence>